<comment type="caution">
    <text evidence="2">The sequence shown here is derived from an EMBL/GenBank/DDBJ whole genome shotgun (WGS) entry which is preliminary data.</text>
</comment>
<dbReference type="EMBL" id="JACRAF010000022">
    <property type="protein sequence ID" value="MBI4921576.1"/>
    <property type="molecule type" value="Genomic_DNA"/>
</dbReference>
<dbReference type="SUPFAM" id="SSF54593">
    <property type="entry name" value="Glyoxalase/Bleomycin resistance protein/Dihydroxybiphenyl dioxygenase"/>
    <property type="match status" value="1"/>
</dbReference>
<dbReference type="InterPro" id="IPR026275">
    <property type="entry name" value="Glyoxalase/dOase/EhpR"/>
</dbReference>
<dbReference type="PIRSF" id="PIRSF039020">
    <property type="entry name" value="EhpR"/>
    <property type="match status" value="1"/>
</dbReference>
<evidence type="ECO:0000313" key="2">
    <source>
        <dbReference type="EMBL" id="MBI4921576.1"/>
    </source>
</evidence>
<reference evidence="2" key="1">
    <citation type="submission" date="2020-07" db="EMBL/GenBank/DDBJ databases">
        <title>Huge and variable diversity of episymbiotic CPR bacteria and DPANN archaea in groundwater ecosystems.</title>
        <authorList>
            <person name="He C.Y."/>
            <person name="Keren R."/>
            <person name="Whittaker M."/>
            <person name="Farag I.F."/>
            <person name="Doudna J."/>
            <person name="Cate J.H.D."/>
            <person name="Banfield J.F."/>
        </authorList>
    </citation>
    <scope>NUCLEOTIDE SEQUENCE</scope>
    <source>
        <strain evidence="2">NC_groundwater_1586_Pr3_B-0.1um_66_15</strain>
    </source>
</reference>
<dbReference type="InterPro" id="IPR029068">
    <property type="entry name" value="Glyas_Bleomycin-R_OHBP_Dase"/>
</dbReference>
<evidence type="ECO:0000259" key="1">
    <source>
        <dbReference type="PROSITE" id="PS51819"/>
    </source>
</evidence>
<gene>
    <name evidence="2" type="ORF">HY834_07485</name>
</gene>
<dbReference type="PROSITE" id="PS51819">
    <property type="entry name" value="VOC"/>
    <property type="match status" value="1"/>
</dbReference>
<sequence>MNPNYVLAYVADAPRSAALYSKLLGAEPVESSASFALFALPGGLKVGLWARDDVEPKATLPGGMELCFPVGDDTAVTLTRDAWAKLGLKIIQEPTKMDFGLTFTAADPDGHRLRVFSPSGN</sequence>
<evidence type="ECO:0000313" key="3">
    <source>
        <dbReference type="Proteomes" id="UP000782610"/>
    </source>
</evidence>
<protein>
    <submittedName>
        <fullName evidence="2">VOC family protein</fullName>
    </submittedName>
</protein>
<dbReference type="InterPro" id="IPR004360">
    <property type="entry name" value="Glyas_Fos-R_dOase_dom"/>
</dbReference>
<accession>A0A933NY06</accession>
<feature type="domain" description="VOC" evidence="1">
    <location>
        <begin position="2"/>
        <end position="118"/>
    </location>
</feature>
<dbReference type="InterPro" id="IPR037523">
    <property type="entry name" value="VOC_core"/>
</dbReference>
<dbReference type="Gene3D" id="3.30.720.120">
    <property type="match status" value="1"/>
</dbReference>
<name>A0A933NY06_9HYPH</name>
<dbReference type="Proteomes" id="UP000782610">
    <property type="component" value="Unassembled WGS sequence"/>
</dbReference>
<dbReference type="Gene3D" id="3.30.720.110">
    <property type="match status" value="1"/>
</dbReference>
<dbReference type="AlphaFoldDB" id="A0A933NY06"/>
<organism evidence="2 3">
    <name type="scientific">Devosia nanyangense</name>
    <dbReference type="NCBI Taxonomy" id="1228055"/>
    <lineage>
        <taxon>Bacteria</taxon>
        <taxon>Pseudomonadati</taxon>
        <taxon>Pseudomonadota</taxon>
        <taxon>Alphaproteobacteria</taxon>
        <taxon>Hyphomicrobiales</taxon>
        <taxon>Devosiaceae</taxon>
        <taxon>Devosia</taxon>
    </lineage>
</organism>
<proteinExistence type="predicted"/>
<dbReference type="Pfam" id="PF00903">
    <property type="entry name" value="Glyoxalase"/>
    <property type="match status" value="1"/>
</dbReference>